<dbReference type="PROSITE" id="PS00615">
    <property type="entry name" value="C_TYPE_LECTIN_1"/>
    <property type="match status" value="1"/>
</dbReference>
<sequence>MLRSSAVVLILMTMLGLSAAADNCPAGWRKYKHSCYVFISEFLTYAEAMRICNMLRAEIVEINSEEEHSFIGSLLDLNKATHMWIGMNDLIQEGTWVSASSGTPVNFTKWMNGEPNEFRGKEDCADYQTHLRAWNDITCSYKHKFVCESKFNEALVLD</sequence>
<comment type="caution">
    <text evidence="4">The sequence shown here is derived from an EMBL/GenBank/DDBJ whole genome shotgun (WGS) entry which is preliminary data.</text>
</comment>
<dbReference type="InterPro" id="IPR050111">
    <property type="entry name" value="C-type_lectin/snaclec_domain"/>
</dbReference>
<keyword evidence="1" id="KW-1015">Disulfide bond</keyword>
<protein>
    <recommendedName>
        <fullName evidence="3">C-type lectin domain-containing protein</fullName>
    </recommendedName>
</protein>
<dbReference type="AlphaFoldDB" id="A0A2T7P3D2"/>
<name>A0A2T7P3D2_POMCA</name>
<reference evidence="4 5" key="1">
    <citation type="submission" date="2018-04" db="EMBL/GenBank/DDBJ databases">
        <title>The genome of golden apple snail Pomacea canaliculata provides insight into stress tolerance and invasive adaptation.</title>
        <authorList>
            <person name="Liu C."/>
            <person name="Liu B."/>
            <person name="Ren Y."/>
            <person name="Zhang Y."/>
            <person name="Wang H."/>
            <person name="Li S."/>
            <person name="Jiang F."/>
            <person name="Yin L."/>
            <person name="Zhang G."/>
            <person name="Qian W."/>
            <person name="Fan W."/>
        </authorList>
    </citation>
    <scope>NUCLEOTIDE SEQUENCE [LARGE SCALE GENOMIC DNA]</scope>
    <source>
        <strain evidence="4">SZHN2017</strain>
        <tissue evidence="4">Muscle</tissue>
    </source>
</reference>
<dbReference type="SMART" id="SM00034">
    <property type="entry name" value="CLECT"/>
    <property type="match status" value="1"/>
</dbReference>
<dbReference type="EMBL" id="PZQS01000006">
    <property type="protein sequence ID" value="PVD27903.1"/>
    <property type="molecule type" value="Genomic_DNA"/>
</dbReference>
<accession>A0A2T7P3D2</accession>
<dbReference type="Gene3D" id="3.10.100.10">
    <property type="entry name" value="Mannose-Binding Protein A, subunit A"/>
    <property type="match status" value="1"/>
</dbReference>
<feature type="chain" id="PRO_5015539218" description="C-type lectin domain-containing protein" evidence="2">
    <location>
        <begin position="21"/>
        <end position="158"/>
    </location>
</feature>
<feature type="signal peptide" evidence="2">
    <location>
        <begin position="1"/>
        <end position="20"/>
    </location>
</feature>
<evidence type="ECO:0000313" key="4">
    <source>
        <dbReference type="EMBL" id="PVD27903.1"/>
    </source>
</evidence>
<organism evidence="4 5">
    <name type="scientific">Pomacea canaliculata</name>
    <name type="common">Golden apple snail</name>
    <dbReference type="NCBI Taxonomy" id="400727"/>
    <lineage>
        <taxon>Eukaryota</taxon>
        <taxon>Metazoa</taxon>
        <taxon>Spiralia</taxon>
        <taxon>Lophotrochozoa</taxon>
        <taxon>Mollusca</taxon>
        <taxon>Gastropoda</taxon>
        <taxon>Caenogastropoda</taxon>
        <taxon>Architaenioglossa</taxon>
        <taxon>Ampullarioidea</taxon>
        <taxon>Ampullariidae</taxon>
        <taxon>Pomacea</taxon>
    </lineage>
</organism>
<feature type="domain" description="C-type lectin" evidence="3">
    <location>
        <begin position="31"/>
        <end position="148"/>
    </location>
</feature>
<dbReference type="PANTHER" id="PTHR22803">
    <property type="entry name" value="MANNOSE, PHOSPHOLIPASE, LECTIN RECEPTOR RELATED"/>
    <property type="match status" value="1"/>
</dbReference>
<dbReference type="Proteomes" id="UP000245119">
    <property type="component" value="Linkage Group LG6"/>
</dbReference>
<evidence type="ECO:0000313" key="5">
    <source>
        <dbReference type="Proteomes" id="UP000245119"/>
    </source>
</evidence>
<dbReference type="InterPro" id="IPR016187">
    <property type="entry name" value="CTDL_fold"/>
</dbReference>
<gene>
    <name evidence="4" type="ORF">C0Q70_10478</name>
</gene>
<keyword evidence="5" id="KW-1185">Reference proteome</keyword>
<keyword evidence="2" id="KW-0732">Signal</keyword>
<evidence type="ECO:0000259" key="3">
    <source>
        <dbReference type="PROSITE" id="PS50041"/>
    </source>
</evidence>
<dbReference type="InterPro" id="IPR001304">
    <property type="entry name" value="C-type_lectin-like"/>
</dbReference>
<evidence type="ECO:0000256" key="1">
    <source>
        <dbReference type="ARBA" id="ARBA00023157"/>
    </source>
</evidence>
<proteinExistence type="predicted"/>
<dbReference type="InterPro" id="IPR016186">
    <property type="entry name" value="C-type_lectin-like/link_sf"/>
</dbReference>
<dbReference type="InterPro" id="IPR018378">
    <property type="entry name" value="C-type_lectin_CS"/>
</dbReference>
<dbReference type="OrthoDB" id="10047605at2759"/>
<evidence type="ECO:0000256" key="2">
    <source>
        <dbReference type="SAM" id="SignalP"/>
    </source>
</evidence>
<dbReference type="SUPFAM" id="SSF56436">
    <property type="entry name" value="C-type lectin-like"/>
    <property type="match status" value="1"/>
</dbReference>
<dbReference type="PROSITE" id="PS50041">
    <property type="entry name" value="C_TYPE_LECTIN_2"/>
    <property type="match status" value="1"/>
</dbReference>
<dbReference type="Pfam" id="PF00059">
    <property type="entry name" value="Lectin_C"/>
    <property type="match status" value="1"/>
</dbReference>